<dbReference type="InterPro" id="IPR010662">
    <property type="entry name" value="RBBP9/YdeN"/>
</dbReference>
<dbReference type="PANTHER" id="PTHR15394:SF3">
    <property type="entry name" value="SERINE HYDROLASE RBBP9"/>
    <property type="match status" value="1"/>
</dbReference>
<dbReference type="GO" id="GO:0016787">
    <property type="term" value="F:hydrolase activity"/>
    <property type="evidence" value="ECO:0007669"/>
    <property type="project" value="InterPro"/>
</dbReference>
<comment type="caution">
    <text evidence="1">The sequence shown here is derived from an EMBL/GenBank/DDBJ whole genome shotgun (WGS) entry which is preliminary data.</text>
</comment>
<dbReference type="InterPro" id="IPR029058">
    <property type="entry name" value="AB_hydrolase_fold"/>
</dbReference>
<evidence type="ECO:0000313" key="1">
    <source>
        <dbReference type="EMBL" id="PJA47424.1"/>
    </source>
</evidence>
<proteinExistence type="predicted"/>
<dbReference type="EMBL" id="PFWS01000022">
    <property type="protein sequence ID" value="PJA47424.1"/>
    <property type="molecule type" value="Genomic_DNA"/>
</dbReference>
<name>A0A2M7XHT0_9BACT</name>
<accession>A0A2M7XHT0</accession>
<organism evidence="1 2">
    <name type="scientific">Candidatus Uhrbacteria bacterium CG_4_9_14_3_um_filter_36_7</name>
    <dbReference type="NCBI Taxonomy" id="1975033"/>
    <lineage>
        <taxon>Bacteria</taxon>
        <taxon>Candidatus Uhriibacteriota</taxon>
    </lineage>
</organism>
<dbReference type="AlphaFoldDB" id="A0A2M7XHT0"/>
<gene>
    <name evidence="1" type="ORF">CO172_01535</name>
</gene>
<dbReference type="Proteomes" id="UP000229749">
    <property type="component" value="Unassembled WGS sequence"/>
</dbReference>
<evidence type="ECO:0008006" key="3">
    <source>
        <dbReference type="Google" id="ProtNLM"/>
    </source>
</evidence>
<dbReference type="SUPFAM" id="SSF53474">
    <property type="entry name" value="alpha/beta-Hydrolases"/>
    <property type="match status" value="1"/>
</dbReference>
<evidence type="ECO:0000313" key="2">
    <source>
        <dbReference type="Proteomes" id="UP000229749"/>
    </source>
</evidence>
<dbReference type="Pfam" id="PF06821">
    <property type="entry name" value="Ser_hydrolase"/>
    <property type="match status" value="1"/>
</dbReference>
<dbReference type="PANTHER" id="PTHR15394">
    <property type="entry name" value="SERINE HYDROLASE RBBP9"/>
    <property type="match status" value="1"/>
</dbReference>
<protein>
    <recommendedName>
        <fullName evidence="3">Serine hydrolase family protein</fullName>
    </recommendedName>
</protein>
<dbReference type="Gene3D" id="3.40.50.1820">
    <property type="entry name" value="alpha/beta hydrolase"/>
    <property type="match status" value="1"/>
</dbReference>
<sequence length="187" mass="21405">MANIFVFHGVGGHPKENWFPWLKEKFELEGHSVFIPQFPTPENQTLDSWMQVLKKYGKYINEDAILVGHSLGVPFTLNVIEKYPVKAAFLVAGFIGKAENEFDEGMKTFAQRDFDWSTIRKNCKSFKIYHSDNDPYLSLDKAKRISNKLNVEINLIKNAGHFNEASGYTEFEVLLADIKSAISNPER</sequence>
<reference evidence="2" key="1">
    <citation type="submission" date="2017-09" db="EMBL/GenBank/DDBJ databases">
        <title>Depth-based differentiation of microbial function through sediment-hosted aquifers and enrichment of novel symbionts in the deep terrestrial subsurface.</title>
        <authorList>
            <person name="Probst A.J."/>
            <person name="Ladd B."/>
            <person name="Jarett J.K."/>
            <person name="Geller-Mcgrath D.E."/>
            <person name="Sieber C.M.K."/>
            <person name="Emerson J.B."/>
            <person name="Anantharaman K."/>
            <person name="Thomas B.C."/>
            <person name="Malmstrom R."/>
            <person name="Stieglmeier M."/>
            <person name="Klingl A."/>
            <person name="Woyke T."/>
            <person name="Ryan C.M."/>
            <person name="Banfield J.F."/>
        </authorList>
    </citation>
    <scope>NUCLEOTIDE SEQUENCE [LARGE SCALE GENOMIC DNA]</scope>
</reference>